<keyword evidence="4" id="KW-0677">Repeat</keyword>
<keyword evidence="6" id="KW-0408">Iron</keyword>
<keyword evidence="5" id="KW-0249">Electron transport</keyword>
<evidence type="ECO:0000256" key="3">
    <source>
        <dbReference type="ARBA" id="ARBA00022723"/>
    </source>
</evidence>
<dbReference type="SUPFAM" id="SSF54862">
    <property type="entry name" value="4Fe-4S ferredoxins"/>
    <property type="match status" value="1"/>
</dbReference>
<sequence>MNSNQLAFFVDTTKCINCKTCEIACKDINQAAQGQRLRKVRTIEGGDFPKVYVYNISMSCNHCEDPACVKVCPAKAYTKRAEDGLVIHNPERCIGCKYCTWACPYGAPQFSAVSGKVKKCNMCLENVKDGEQPACVAACPMRAIEMGKLSDFVSRPGATIAIRHIPSPDLTKPSSRYKVKPEAMKGGNL</sequence>
<evidence type="ECO:0000256" key="2">
    <source>
        <dbReference type="ARBA" id="ARBA00022485"/>
    </source>
</evidence>
<keyword evidence="10" id="KW-1185">Reference proteome</keyword>
<dbReference type="Pfam" id="PF12800">
    <property type="entry name" value="Fer4_4"/>
    <property type="match status" value="1"/>
</dbReference>
<evidence type="ECO:0000313" key="9">
    <source>
        <dbReference type="EMBL" id="XFO73661.1"/>
    </source>
</evidence>
<dbReference type="PROSITE" id="PS00198">
    <property type="entry name" value="4FE4S_FER_1"/>
    <property type="match status" value="1"/>
</dbReference>
<dbReference type="InterPro" id="IPR017896">
    <property type="entry name" value="4Fe4S_Fe-S-bd"/>
</dbReference>
<dbReference type="InterPro" id="IPR017900">
    <property type="entry name" value="4Fe4S_Fe_S_CS"/>
</dbReference>
<proteinExistence type="predicted"/>
<evidence type="ECO:0000256" key="7">
    <source>
        <dbReference type="ARBA" id="ARBA00023014"/>
    </source>
</evidence>
<accession>A0ABZ3J6Y3</accession>
<keyword evidence="3" id="KW-0479">Metal-binding</keyword>
<dbReference type="InterPro" id="IPR050954">
    <property type="entry name" value="ET_IronSulfur_Cluster-Binding"/>
</dbReference>
<dbReference type="CDD" id="cd16371">
    <property type="entry name" value="DMSOR_beta_like"/>
    <property type="match status" value="1"/>
</dbReference>
<keyword evidence="2" id="KW-0004">4Fe-4S</keyword>
<keyword evidence="1" id="KW-0813">Transport</keyword>
<evidence type="ECO:0000256" key="6">
    <source>
        <dbReference type="ARBA" id="ARBA00023004"/>
    </source>
</evidence>
<evidence type="ECO:0000256" key="5">
    <source>
        <dbReference type="ARBA" id="ARBA00022982"/>
    </source>
</evidence>
<dbReference type="Pfam" id="PF13247">
    <property type="entry name" value="Fer4_11"/>
    <property type="match status" value="1"/>
</dbReference>
<dbReference type="PANTHER" id="PTHR43177:SF5">
    <property type="entry name" value="ANAEROBIC DIMETHYL SULFOXIDE REDUCTASE CHAIN B-RELATED"/>
    <property type="match status" value="1"/>
</dbReference>
<dbReference type="Gene3D" id="3.30.70.20">
    <property type="match status" value="2"/>
</dbReference>
<keyword evidence="7" id="KW-0411">Iron-sulfur</keyword>
<evidence type="ECO:0000259" key="8">
    <source>
        <dbReference type="PROSITE" id="PS51379"/>
    </source>
</evidence>
<protein>
    <submittedName>
        <fullName evidence="9">Anaerobic dimethyl sulfoxide reductase chain B</fullName>
    </submittedName>
</protein>
<feature type="domain" description="4Fe-4S ferredoxin-type" evidence="8">
    <location>
        <begin position="84"/>
        <end position="113"/>
    </location>
</feature>
<dbReference type="RefSeq" id="WP_093795694.1">
    <property type="nucleotide sequence ID" value="NZ_CP155571.1"/>
</dbReference>
<dbReference type="EMBL" id="CP155571">
    <property type="protein sequence ID" value="XFO73661.1"/>
    <property type="molecule type" value="Genomic_DNA"/>
</dbReference>
<name>A0ABZ3J6Y3_SPOA4</name>
<evidence type="ECO:0000313" key="10">
    <source>
        <dbReference type="Proteomes" id="UP000216052"/>
    </source>
</evidence>
<feature type="domain" description="4Fe-4S ferredoxin-type" evidence="8">
    <location>
        <begin position="49"/>
        <end position="82"/>
    </location>
</feature>
<reference evidence="9" key="1">
    <citation type="submission" date="2024-05" db="EMBL/GenBank/DDBJ databases">
        <title>Isolation and characterization of Sporomusa carbonis sp. nov., a carboxydotrophic hydrogenogen in the genus of Sporomusa isolated from a charcoal burning pile.</title>
        <authorList>
            <person name="Boeer T."/>
            <person name="Rosenbaum F."/>
            <person name="Eysell L."/>
            <person name="Mueller V."/>
            <person name="Daniel R."/>
            <person name="Poehlein A."/>
        </authorList>
    </citation>
    <scope>NUCLEOTIDE SEQUENCE [LARGE SCALE GENOMIC DNA]</scope>
    <source>
        <strain evidence="9">DSM 3132</strain>
    </source>
</reference>
<evidence type="ECO:0000256" key="1">
    <source>
        <dbReference type="ARBA" id="ARBA00022448"/>
    </source>
</evidence>
<evidence type="ECO:0000256" key="4">
    <source>
        <dbReference type="ARBA" id="ARBA00022737"/>
    </source>
</evidence>
<feature type="domain" description="4Fe-4S ferredoxin-type" evidence="8">
    <location>
        <begin position="6"/>
        <end position="34"/>
    </location>
</feature>
<gene>
    <name evidence="9" type="primary">dmsB_1</name>
    <name evidence="9" type="ORF">SPACI_037680</name>
</gene>
<dbReference type="PROSITE" id="PS51379">
    <property type="entry name" value="4FE4S_FER_2"/>
    <property type="match status" value="3"/>
</dbReference>
<organism evidence="9 10">
    <name type="scientific">Sporomusa acidovorans (strain ATCC 49682 / DSM 3132 / Mol)</name>
    <dbReference type="NCBI Taxonomy" id="1123286"/>
    <lineage>
        <taxon>Bacteria</taxon>
        <taxon>Bacillati</taxon>
        <taxon>Bacillota</taxon>
        <taxon>Negativicutes</taxon>
        <taxon>Selenomonadales</taxon>
        <taxon>Sporomusaceae</taxon>
        <taxon>Sporomusa</taxon>
    </lineage>
</organism>
<dbReference type="PANTHER" id="PTHR43177">
    <property type="entry name" value="PROTEIN NRFC"/>
    <property type="match status" value="1"/>
</dbReference>
<dbReference type="Proteomes" id="UP000216052">
    <property type="component" value="Chromosome"/>
</dbReference>